<feature type="compositionally biased region" description="Basic and acidic residues" evidence="1">
    <location>
        <begin position="101"/>
        <end position="113"/>
    </location>
</feature>
<dbReference type="Proteomes" id="UP001054945">
    <property type="component" value="Unassembled WGS sequence"/>
</dbReference>
<gene>
    <name evidence="2" type="ORF">CEXT_127771</name>
</gene>
<proteinExistence type="predicted"/>
<comment type="caution">
    <text evidence="2">The sequence shown here is derived from an EMBL/GenBank/DDBJ whole genome shotgun (WGS) entry which is preliminary data.</text>
</comment>
<sequence>MGVVCPLRDTGIILYCSRYKDLFMARLSVLLNVRYLSPQDRNPIFVASTAHREPFKPRQPYTEQRTKRTRQSNSASLDRKRNRRRGTNEVAFGGCSAASANDKEGAKGRRPPTEMRGVGSGAFFARLGRTSTSVFRKPRVCAFCY</sequence>
<reference evidence="2 3" key="1">
    <citation type="submission" date="2021-06" db="EMBL/GenBank/DDBJ databases">
        <title>Caerostris extrusa draft genome.</title>
        <authorList>
            <person name="Kono N."/>
            <person name="Arakawa K."/>
        </authorList>
    </citation>
    <scope>NUCLEOTIDE SEQUENCE [LARGE SCALE GENOMIC DNA]</scope>
</reference>
<feature type="region of interest" description="Disordered" evidence="1">
    <location>
        <begin position="47"/>
        <end position="117"/>
    </location>
</feature>
<evidence type="ECO:0000313" key="2">
    <source>
        <dbReference type="EMBL" id="GIY43110.1"/>
    </source>
</evidence>
<dbReference type="AlphaFoldDB" id="A0AAV4TA16"/>
<evidence type="ECO:0000313" key="3">
    <source>
        <dbReference type="Proteomes" id="UP001054945"/>
    </source>
</evidence>
<evidence type="ECO:0000256" key="1">
    <source>
        <dbReference type="SAM" id="MobiDB-lite"/>
    </source>
</evidence>
<dbReference type="EMBL" id="BPLR01010932">
    <property type="protein sequence ID" value="GIY43110.1"/>
    <property type="molecule type" value="Genomic_DNA"/>
</dbReference>
<accession>A0AAV4TA16</accession>
<name>A0AAV4TA16_CAEEX</name>
<protein>
    <submittedName>
        <fullName evidence="2">Uncharacterized protein</fullName>
    </submittedName>
</protein>
<keyword evidence="3" id="KW-1185">Reference proteome</keyword>
<organism evidence="2 3">
    <name type="scientific">Caerostris extrusa</name>
    <name type="common">Bark spider</name>
    <name type="synonym">Caerostris bankana</name>
    <dbReference type="NCBI Taxonomy" id="172846"/>
    <lineage>
        <taxon>Eukaryota</taxon>
        <taxon>Metazoa</taxon>
        <taxon>Ecdysozoa</taxon>
        <taxon>Arthropoda</taxon>
        <taxon>Chelicerata</taxon>
        <taxon>Arachnida</taxon>
        <taxon>Araneae</taxon>
        <taxon>Araneomorphae</taxon>
        <taxon>Entelegynae</taxon>
        <taxon>Araneoidea</taxon>
        <taxon>Araneidae</taxon>
        <taxon>Caerostris</taxon>
    </lineage>
</organism>